<protein>
    <submittedName>
        <fullName evidence="1">Uncharacterized protein</fullName>
    </submittedName>
</protein>
<proteinExistence type="predicted"/>
<gene>
    <name evidence="1" type="ORF">METZ01_LOCUS490750</name>
</gene>
<reference evidence="1" key="1">
    <citation type="submission" date="2018-05" db="EMBL/GenBank/DDBJ databases">
        <authorList>
            <person name="Lanie J.A."/>
            <person name="Ng W.-L."/>
            <person name="Kazmierczak K.M."/>
            <person name="Andrzejewski T.M."/>
            <person name="Davidsen T.M."/>
            <person name="Wayne K.J."/>
            <person name="Tettelin H."/>
            <person name="Glass J.I."/>
            <person name="Rusch D."/>
            <person name="Podicherti R."/>
            <person name="Tsui H.-C.T."/>
            <person name="Winkler M.E."/>
        </authorList>
    </citation>
    <scope>NUCLEOTIDE SEQUENCE</scope>
</reference>
<sequence length="61" mass="7062">MSEELCMVCNTKAFEIEIQEDSDEVPELKKGNKYCLECYEPLQQQFKLTLEDVAELSSVNK</sequence>
<dbReference type="EMBL" id="UINC01213219">
    <property type="protein sequence ID" value="SVE37896.1"/>
    <property type="molecule type" value="Genomic_DNA"/>
</dbReference>
<accession>A0A383D018</accession>
<organism evidence="1">
    <name type="scientific">marine metagenome</name>
    <dbReference type="NCBI Taxonomy" id="408172"/>
    <lineage>
        <taxon>unclassified sequences</taxon>
        <taxon>metagenomes</taxon>
        <taxon>ecological metagenomes</taxon>
    </lineage>
</organism>
<evidence type="ECO:0000313" key="1">
    <source>
        <dbReference type="EMBL" id="SVE37896.1"/>
    </source>
</evidence>
<dbReference type="AlphaFoldDB" id="A0A383D018"/>
<name>A0A383D018_9ZZZZ</name>